<sequence length="252" mass="28614">MPNSLDKFYKLGLWHPTGISTIAFPMMKSYQDPIFPLEVIELIVHETWALTLSTSERARFLKTSLLVNCHWLNAIARESCTDVHLLSSSHAIWYDGITFGKSFAYSALVGMNGFAARNLARSFTIHCIKPNPVFQLHQERQATLTYPMCLSSYTLAIRIQHRFFPNFEGQVAIQFDNDALGLMDLINVEFPPALKTIRKCALPVRKSARSSWTLQLSGIRAVHAIPLYHLLIRIAEMATQDITYMIPLDLDT</sequence>
<reference evidence="1" key="1">
    <citation type="submission" date="2022-08" db="EMBL/GenBank/DDBJ databases">
        <authorList>
            <consortium name="DOE Joint Genome Institute"/>
            <person name="Min B."/>
            <person name="Riley R."/>
            <person name="Sierra-Patev S."/>
            <person name="Naranjo-Ortiz M."/>
            <person name="Looney B."/>
            <person name="Konkel Z."/>
            <person name="Slot J.C."/>
            <person name="Sakamoto Y."/>
            <person name="Steenwyk J.L."/>
            <person name="Rokas A."/>
            <person name="Carro J."/>
            <person name="Camarero S."/>
            <person name="Ferreira P."/>
            <person name="Molpeceres G."/>
            <person name="Ruiz-Duenas F.J."/>
            <person name="Serrano A."/>
            <person name="Henrissat B."/>
            <person name="Drula E."/>
            <person name="Hughes K.W."/>
            <person name="Mata J.L."/>
            <person name="Ishikawa N.K."/>
            <person name="Vargas-Isla R."/>
            <person name="Ushijima S."/>
            <person name="Smith C.A."/>
            <person name="Ahrendt S."/>
            <person name="Andreopoulos W."/>
            <person name="He G."/>
            <person name="Labutti K."/>
            <person name="Lipzen A."/>
            <person name="Ng V."/>
            <person name="Sandor L."/>
            <person name="Barry K."/>
            <person name="Martinez A.T."/>
            <person name="Xiao Y."/>
            <person name="Gibbons J.G."/>
            <person name="Terashima K."/>
            <person name="Hibbett D.S."/>
            <person name="Grigoriev I.V."/>
        </authorList>
    </citation>
    <scope>NUCLEOTIDE SEQUENCE</scope>
    <source>
        <strain evidence="1">TFB10291</strain>
    </source>
</reference>
<accession>A0AA38KNA1</accession>
<dbReference type="Proteomes" id="UP001163798">
    <property type="component" value="Unassembled WGS sequence"/>
</dbReference>
<proteinExistence type="predicted"/>
<evidence type="ECO:0000313" key="1">
    <source>
        <dbReference type="EMBL" id="KAJ3783944.1"/>
    </source>
</evidence>
<dbReference type="AlphaFoldDB" id="A0AA38KNA1"/>
<keyword evidence="2" id="KW-1185">Reference proteome</keyword>
<evidence type="ECO:0000313" key="2">
    <source>
        <dbReference type="Proteomes" id="UP001163798"/>
    </source>
</evidence>
<gene>
    <name evidence="1" type="ORF">GGU10DRAFT_40680</name>
</gene>
<dbReference type="EMBL" id="MU793397">
    <property type="protein sequence ID" value="KAJ3783944.1"/>
    <property type="molecule type" value="Genomic_DNA"/>
</dbReference>
<comment type="caution">
    <text evidence="1">The sequence shown here is derived from an EMBL/GenBank/DDBJ whole genome shotgun (WGS) entry which is preliminary data.</text>
</comment>
<protein>
    <submittedName>
        <fullName evidence="1">Uncharacterized protein</fullName>
    </submittedName>
</protein>
<name>A0AA38KNA1_9AGAR</name>
<organism evidence="1 2">
    <name type="scientific">Lentinula aff. detonsa</name>
    <dbReference type="NCBI Taxonomy" id="2804958"/>
    <lineage>
        <taxon>Eukaryota</taxon>
        <taxon>Fungi</taxon>
        <taxon>Dikarya</taxon>
        <taxon>Basidiomycota</taxon>
        <taxon>Agaricomycotina</taxon>
        <taxon>Agaricomycetes</taxon>
        <taxon>Agaricomycetidae</taxon>
        <taxon>Agaricales</taxon>
        <taxon>Marasmiineae</taxon>
        <taxon>Omphalotaceae</taxon>
        <taxon>Lentinula</taxon>
    </lineage>
</organism>